<dbReference type="KEGG" id="scor:J3U87_08905"/>
<dbReference type="InterPro" id="IPR029139">
    <property type="entry name" value="QueF_N"/>
</dbReference>
<reference evidence="2" key="1">
    <citation type="submission" date="2021-03" db="EMBL/GenBank/DDBJ databases">
        <title>Acanthopleuribacteraceae sp. M133.</title>
        <authorList>
            <person name="Wang G."/>
        </authorList>
    </citation>
    <scope>NUCLEOTIDE SEQUENCE</scope>
    <source>
        <strain evidence="2">M133</strain>
    </source>
</reference>
<gene>
    <name evidence="2" type="primary">queF</name>
    <name evidence="2" type="ORF">J3U87_08905</name>
</gene>
<evidence type="ECO:0000313" key="2">
    <source>
        <dbReference type="EMBL" id="QTD52579.1"/>
    </source>
</evidence>
<dbReference type="GO" id="GO:0008616">
    <property type="term" value="P:tRNA queuosine(34) biosynthetic process"/>
    <property type="evidence" value="ECO:0007669"/>
    <property type="project" value="InterPro"/>
</dbReference>
<dbReference type="Pfam" id="PF14489">
    <property type="entry name" value="QueF"/>
    <property type="match status" value="1"/>
</dbReference>
<dbReference type="InterPro" id="IPR050084">
    <property type="entry name" value="NADPH_dep_7-cyano-7-deazaG_red"/>
</dbReference>
<dbReference type="InterPro" id="IPR043133">
    <property type="entry name" value="GTP-CH-I_C/QueF"/>
</dbReference>
<protein>
    <submittedName>
        <fullName evidence="2">NADPH-dependent 7-cyano-7-deazaguanine reductase QueF</fullName>
    </submittedName>
</protein>
<evidence type="ECO:0000313" key="3">
    <source>
        <dbReference type="Proteomes" id="UP000663929"/>
    </source>
</evidence>
<feature type="domain" description="NADPH-dependent 7-cyano-7-deazaguanine reductase N-terminal" evidence="1">
    <location>
        <begin position="14"/>
        <end position="113"/>
    </location>
</feature>
<dbReference type="Gene3D" id="3.30.1130.10">
    <property type="match status" value="2"/>
</dbReference>
<dbReference type="GO" id="GO:0033739">
    <property type="term" value="F:preQ1 synthase activity"/>
    <property type="evidence" value="ECO:0007669"/>
    <property type="project" value="InterPro"/>
</dbReference>
<proteinExistence type="predicted"/>
<dbReference type="PANTHER" id="PTHR34354">
    <property type="entry name" value="NADPH-DEPENDENT 7-CYANO-7-DEAZAGUANINE REDUCTASE"/>
    <property type="match status" value="1"/>
</dbReference>
<name>A0A8A4TRI1_SULCO</name>
<keyword evidence="3" id="KW-1185">Reference proteome</keyword>
<organism evidence="2 3">
    <name type="scientific">Sulfidibacter corallicola</name>
    <dbReference type="NCBI Taxonomy" id="2818388"/>
    <lineage>
        <taxon>Bacteria</taxon>
        <taxon>Pseudomonadati</taxon>
        <taxon>Acidobacteriota</taxon>
        <taxon>Holophagae</taxon>
        <taxon>Acanthopleuribacterales</taxon>
        <taxon>Acanthopleuribacteraceae</taxon>
        <taxon>Sulfidibacter</taxon>
    </lineage>
</organism>
<sequence length="264" mass="29904">MKNLKLGRDVGADETGLDAVPRAASRDQLGSAPLPFHGYDLWNGYEVSYLGHDGKPHVWHLQIRYDAASPFIVESKSLKLFLNSFNQKRFTDRAEFSNEVLRALEATLGTSVDLVFFDRDRSPERRKLPGTCVDGLELTGPVNGYDANLLHAQPGEGTFDLHSHVLRSNCPVTNQPDWGAVWIRGRGNHHPDPASLLTYLVSFREHQDFHEACCETIYMDLHRTLKPQALAVSCFYTRRGGLDINPHRFSEPPNEVIRDLVWRQ</sequence>
<accession>A0A8A4TRI1</accession>
<dbReference type="Proteomes" id="UP000663929">
    <property type="component" value="Chromosome"/>
</dbReference>
<dbReference type="SUPFAM" id="SSF55620">
    <property type="entry name" value="Tetrahydrobiopterin biosynthesis enzymes-like"/>
    <property type="match status" value="1"/>
</dbReference>
<evidence type="ECO:0000259" key="1">
    <source>
        <dbReference type="Pfam" id="PF14819"/>
    </source>
</evidence>
<dbReference type="Pfam" id="PF14819">
    <property type="entry name" value="QueF_N"/>
    <property type="match status" value="1"/>
</dbReference>
<dbReference type="EMBL" id="CP071793">
    <property type="protein sequence ID" value="QTD52579.1"/>
    <property type="molecule type" value="Genomic_DNA"/>
</dbReference>
<dbReference type="InterPro" id="IPR029500">
    <property type="entry name" value="QueF"/>
</dbReference>
<dbReference type="RefSeq" id="WP_237382685.1">
    <property type="nucleotide sequence ID" value="NZ_CP071793.1"/>
</dbReference>
<dbReference type="AlphaFoldDB" id="A0A8A4TRI1"/>
<dbReference type="PANTHER" id="PTHR34354:SF1">
    <property type="entry name" value="NADPH-DEPENDENT 7-CYANO-7-DEAZAGUANINE REDUCTASE"/>
    <property type="match status" value="1"/>
</dbReference>